<evidence type="ECO:0000313" key="4">
    <source>
        <dbReference type="Proteomes" id="UP001596501"/>
    </source>
</evidence>
<feature type="transmembrane region" description="Helical" evidence="1">
    <location>
        <begin position="159"/>
        <end position="180"/>
    </location>
</feature>
<feature type="transmembrane region" description="Helical" evidence="1">
    <location>
        <begin position="59"/>
        <end position="78"/>
    </location>
</feature>
<keyword evidence="1" id="KW-1133">Transmembrane helix</keyword>
<evidence type="ECO:0000259" key="2">
    <source>
        <dbReference type="Pfam" id="PF04892"/>
    </source>
</evidence>
<dbReference type="Pfam" id="PF04892">
    <property type="entry name" value="VanZ"/>
    <property type="match status" value="1"/>
</dbReference>
<name>A0ABW2QPN6_9BURK</name>
<organism evidence="3 4">
    <name type="scientific">Hydrogenophaga atypica</name>
    <dbReference type="NCBI Taxonomy" id="249409"/>
    <lineage>
        <taxon>Bacteria</taxon>
        <taxon>Pseudomonadati</taxon>
        <taxon>Pseudomonadota</taxon>
        <taxon>Betaproteobacteria</taxon>
        <taxon>Burkholderiales</taxon>
        <taxon>Comamonadaceae</taxon>
        <taxon>Hydrogenophaga</taxon>
    </lineage>
</organism>
<feature type="transmembrane region" description="Helical" evidence="1">
    <location>
        <begin position="245"/>
        <end position="267"/>
    </location>
</feature>
<dbReference type="Proteomes" id="UP001596501">
    <property type="component" value="Unassembled WGS sequence"/>
</dbReference>
<evidence type="ECO:0000256" key="1">
    <source>
        <dbReference type="SAM" id="Phobius"/>
    </source>
</evidence>
<feature type="transmembrane region" description="Helical" evidence="1">
    <location>
        <begin position="347"/>
        <end position="365"/>
    </location>
</feature>
<keyword evidence="1" id="KW-0812">Transmembrane</keyword>
<sequence>MPSDRHDGQHSFALLLALWYVALVVYASLYPFHSWRDQGVSPWDYLWAPWPRYWTLKDVLANLAGYMPLGFLITWAAWRRGARVLALLAGALLPALLSLGLEAVQSYLPQRVPSNVDWLLNAAGALLGAVLALMLGHGGAIARWSDFRQRVFVPDSRGALVLLALWPPALLYPSSLPFGLGQVWQRVEVWLGETLVDTPFAAWLPAQPPALSELSALGTAVCVAFSLLVPCLLGYAVLATLRQRLWYWLFFCVGAFGVGGVSAGLTYGPAHAWAWLVPQVVAGGVAAALLALLALGLPRRTCAVLMLLALAFSLGLLNQAPDSPYLDQSLQLWEQSRYSHFHGLSQWLGWLWPYLALAYGVVLASRRGRPH</sequence>
<feature type="transmembrane region" description="Helical" evidence="1">
    <location>
        <begin position="118"/>
        <end position="138"/>
    </location>
</feature>
<feature type="transmembrane region" description="Helical" evidence="1">
    <location>
        <begin position="214"/>
        <end position="238"/>
    </location>
</feature>
<feature type="transmembrane region" description="Helical" evidence="1">
    <location>
        <begin position="85"/>
        <end position="106"/>
    </location>
</feature>
<protein>
    <submittedName>
        <fullName evidence="3">VanZ family protein</fullName>
    </submittedName>
</protein>
<evidence type="ECO:0000313" key="3">
    <source>
        <dbReference type="EMBL" id="MFC7409283.1"/>
    </source>
</evidence>
<reference evidence="4" key="1">
    <citation type="journal article" date="2019" name="Int. J. Syst. Evol. Microbiol.">
        <title>The Global Catalogue of Microorganisms (GCM) 10K type strain sequencing project: providing services to taxonomists for standard genome sequencing and annotation.</title>
        <authorList>
            <consortium name="The Broad Institute Genomics Platform"/>
            <consortium name="The Broad Institute Genome Sequencing Center for Infectious Disease"/>
            <person name="Wu L."/>
            <person name="Ma J."/>
        </authorList>
    </citation>
    <scope>NUCLEOTIDE SEQUENCE [LARGE SCALE GENOMIC DNA]</scope>
    <source>
        <strain evidence="4">CGMCC 1.12371</strain>
    </source>
</reference>
<feature type="transmembrane region" description="Helical" evidence="1">
    <location>
        <begin position="12"/>
        <end position="32"/>
    </location>
</feature>
<feature type="domain" description="VanZ-like" evidence="2">
    <location>
        <begin position="27"/>
        <end position="134"/>
    </location>
</feature>
<dbReference type="EMBL" id="JBHTCA010000005">
    <property type="protein sequence ID" value="MFC7409283.1"/>
    <property type="molecule type" value="Genomic_DNA"/>
</dbReference>
<dbReference type="PANTHER" id="PTHR28008:SF1">
    <property type="entry name" value="DOMAIN PROTEIN, PUTATIVE (AFU_ORTHOLOGUE AFUA_3G10980)-RELATED"/>
    <property type="match status" value="1"/>
</dbReference>
<dbReference type="InterPro" id="IPR006976">
    <property type="entry name" value="VanZ-like"/>
</dbReference>
<keyword evidence="4" id="KW-1185">Reference proteome</keyword>
<dbReference type="PANTHER" id="PTHR28008">
    <property type="entry name" value="DOMAIN PROTEIN, PUTATIVE (AFU_ORTHOLOGUE AFUA_3G10980)-RELATED"/>
    <property type="match status" value="1"/>
</dbReference>
<accession>A0ABW2QPN6</accession>
<keyword evidence="1" id="KW-0472">Membrane</keyword>
<dbReference type="RefSeq" id="WP_382222759.1">
    <property type="nucleotide sequence ID" value="NZ_JBHTCA010000005.1"/>
</dbReference>
<comment type="caution">
    <text evidence="3">The sequence shown here is derived from an EMBL/GenBank/DDBJ whole genome shotgun (WGS) entry which is preliminary data.</text>
</comment>
<gene>
    <name evidence="3" type="ORF">ACFQPB_10455</name>
</gene>
<feature type="transmembrane region" description="Helical" evidence="1">
    <location>
        <begin position="302"/>
        <end position="320"/>
    </location>
</feature>
<feature type="transmembrane region" description="Helical" evidence="1">
    <location>
        <begin position="273"/>
        <end position="295"/>
    </location>
</feature>
<proteinExistence type="predicted"/>